<evidence type="ECO:0000313" key="11">
    <source>
        <dbReference type="Proteomes" id="UP000614811"/>
    </source>
</evidence>
<dbReference type="EMBL" id="BMXA01000001">
    <property type="protein sequence ID" value="GHA02235.1"/>
    <property type="molecule type" value="Genomic_DNA"/>
</dbReference>
<keyword evidence="11" id="KW-1185">Reference proteome</keyword>
<dbReference type="PANTHER" id="PTHR42998:SF1">
    <property type="entry name" value="TYPE I RESTRICTION ENZYME HINDI METHYLASE SUBUNIT"/>
    <property type="match status" value="1"/>
</dbReference>
<dbReference type="Proteomes" id="UP000614811">
    <property type="component" value="Unassembled WGS sequence"/>
</dbReference>
<dbReference type="Pfam" id="PF02384">
    <property type="entry name" value="N6_Mtase"/>
    <property type="match status" value="1"/>
</dbReference>
<reference evidence="10" key="2">
    <citation type="submission" date="2020-09" db="EMBL/GenBank/DDBJ databases">
        <authorList>
            <person name="Sun Q."/>
            <person name="Kim S."/>
        </authorList>
    </citation>
    <scope>NUCLEOTIDE SEQUENCE</scope>
    <source>
        <strain evidence="10">KCTC 12711</strain>
    </source>
</reference>
<dbReference type="InterPro" id="IPR029063">
    <property type="entry name" value="SAM-dependent_MTases_sf"/>
</dbReference>
<comment type="caution">
    <text evidence="10">The sequence shown here is derived from an EMBL/GenBank/DDBJ whole genome shotgun (WGS) entry which is preliminary data.</text>
</comment>
<keyword evidence="10" id="KW-0378">Hydrolase</keyword>
<dbReference type="GO" id="GO:0009307">
    <property type="term" value="P:DNA restriction-modification system"/>
    <property type="evidence" value="ECO:0007669"/>
    <property type="project" value="UniProtKB-KW"/>
</dbReference>
<evidence type="ECO:0000256" key="4">
    <source>
        <dbReference type="ARBA" id="ARBA00022679"/>
    </source>
</evidence>
<name>A0A918VK20_9GAMM</name>
<dbReference type="PRINTS" id="PR00507">
    <property type="entry name" value="N12N6MTFRASE"/>
</dbReference>
<dbReference type="GO" id="GO:0003677">
    <property type="term" value="F:DNA binding"/>
    <property type="evidence" value="ECO:0007669"/>
    <property type="project" value="InterPro"/>
</dbReference>
<evidence type="ECO:0000256" key="7">
    <source>
        <dbReference type="ARBA" id="ARBA00047942"/>
    </source>
</evidence>
<evidence type="ECO:0000259" key="9">
    <source>
        <dbReference type="Pfam" id="PF12161"/>
    </source>
</evidence>
<comment type="similarity">
    <text evidence="1">Belongs to the N(4)/N(6)-methyltransferase family.</text>
</comment>
<dbReference type="InterPro" id="IPR003356">
    <property type="entry name" value="DNA_methylase_A-5"/>
</dbReference>
<dbReference type="GO" id="GO:0004519">
    <property type="term" value="F:endonuclease activity"/>
    <property type="evidence" value="ECO:0007669"/>
    <property type="project" value="UniProtKB-KW"/>
</dbReference>
<keyword evidence="4" id="KW-0808">Transferase</keyword>
<dbReference type="RefSeq" id="WP_189398830.1">
    <property type="nucleotide sequence ID" value="NZ_BMXA01000001.1"/>
</dbReference>
<keyword evidence="5" id="KW-0949">S-adenosyl-L-methionine</keyword>
<feature type="domain" description="DNA methylase adenine-specific" evidence="8">
    <location>
        <begin position="153"/>
        <end position="430"/>
    </location>
</feature>
<keyword evidence="10" id="KW-0540">Nuclease</keyword>
<evidence type="ECO:0000256" key="6">
    <source>
        <dbReference type="ARBA" id="ARBA00022747"/>
    </source>
</evidence>
<sequence>MAQLENIEAIEKRLWKSADTLRANSELASNEYFLPVMGLIFLRHAYSRYLAVKDEIVATLPSRGGKTRELTKEDFSKKSAIYLEPEAQFDYLIALTDADNRAEAIIHAMESIEADYTNLRNQLPKQEYNNIPNDVLGMLLRTLNPEELKKATGDIFGRIYEYFLTQFADQGAHDGGEFFTPVSLVQLLVNVIEPDHGKIFDPACGSGGMFVQSAHFMERHAQDPHELTFYGHEKNRVTTRLAKMNLAVHGLEGNVEGGEAAITYYNDPHEGLFGTVDYVMANPPFNVDEVDADKIKGDKHRLPFGLPGVNKNKKVSNANYLWIQYFYSYLNDTGRAGFVMSSQASSAGRDEAKVREQLVKSSHVDIMVDIRGNFFYTRSVPCQLWFLNKNKPAHLKDKVLMLDARNVYRKVTRKIYDFSPEQQQNLTAVVWLYRGEGERFVELIKHYTDKSIFEARDCEKSEELACEPIPDFITQLGKLSQAFQPFMDKLEQDGTSVEPYVDFLNAKGSVEGGWSAFQILTNDLQKWWNEYEYNDAASLLDFIDKDVCLKDLAEQSRNLIKEIDLAYKLATRVIELAEANNAKDSELWDNSVLNSRGHGSKKGNLKKSADQARKLAVEQLKQVRYFYKQAHWLLSRFPEGKLCDVEGLVKLVDIKDIEAADWSLTPGRYVGVAPEEVDEDFDFEETLHDIHIELQGLNTEATELAEKIARNFEELGV</sequence>
<proteinExistence type="inferred from homology"/>
<evidence type="ECO:0000313" key="10">
    <source>
        <dbReference type="EMBL" id="GHA02235.1"/>
    </source>
</evidence>
<comment type="catalytic activity">
    <reaction evidence="7">
        <text>a 2'-deoxyadenosine in DNA + S-adenosyl-L-methionine = an N(6)-methyl-2'-deoxyadenosine in DNA + S-adenosyl-L-homocysteine + H(+)</text>
        <dbReference type="Rhea" id="RHEA:15197"/>
        <dbReference type="Rhea" id="RHEA-COMP:12418"/>
        <dbReference type="Rhea" id="RHEA-COMP:12419"/>
        <dbReference type="ChEBI" id="CHEBI:15378"/>
        <dbReference type="ChEBI" id="CHEBI:57856"/>
        <dbReference type="ChEBI" id="CHEBI:59789"/>
        <dbReference type="ChEBI" id="CHEBI:90615"/>
        <dbReference type="ChEBI" id="CHEBI:90616"/>
        <dbReference type="EC" id="2.1.1.72"/>
    </reaction>
</comment>
<keyword evidence="3" id="KW-0489">Methyltransferase</keyword>
<dbReference type="InterPro" id="IPR052916">
    <property type="entry name" value="Type-I_RE_MTase_Subunit"/>
</dbReference>
<protein>
    <recommendedName>
        <fullName evidence="2">site-specific DNA-methyltransferase (adenine-specific)</fullName>
        <ecNumber evidence="2">2.1.1.72</ecNumber>
    </recommendedName>
</protein>
<evidence type="ECO:0000256" key="1">
    <source>
        <dbReference type="ARBA" id="ARBA00006594"/>
    </source>
</evidence>
<organism evidence="10 11">
    <name type="scientific">Arenicella chitinivorans</name>
    <dbReference type="NCBI Taxonomy" id="1329800"/>
    <lineage>
        <taxon>Bacteria</taxon>
        <taxon>Pseudomonadati</taxon>
        <taxon>Pseudomonadota</taxon>
        <taxon>Gammaproteobacteria</taxon>
        <taxon>Arenicellales</taxon>
        <taxon>Arenicellaceae</taxon>
        <taxon>Arenicella</taxon>
    </lineage>
</organism>
<dbReference type="EC" id="2.1.1.72" evidence="2"/>
<dbReference type="GO" id="GO:0008170">
    <property type="term" value="F:N-methyltransferase activity"/>
    <property type="evidence" value="ECO:0007669"/>
    <property type="project" value="InterPro"/>
</dbReference>
<dbReference type="SUPFAM" id="SSF53335">
    <property type="entry name" value="S-adenosyl-L-methionine-dependent methyltransferases"/>
    <property type="match status" value="1"/>
</dbReference>
<dbReference type="Gene3D" id="3.40.50.150">
    <property type="entry name" value="Vaccinia Virus protein VP39"/>
    <property type="match status" value="1"/>
</dbReference>
<evidence type="ECO:0000256" key="5">
    <source>
        <dbReference type="ARBA" id="ARBA00022691"/>
    </source>
</evidence>
<dbReference type="Gene3D" id="1.20.1260.30">
    <property type="match status" value="1"/>
</dbReference>
<reference evidence="10" key="1">
    <citation type="journal article" date="2014" name="Int. J. Syst. Evol. Microbiol.">
        <title>Complete genome sequence of Corynebacterium casei LMG S-19264T (=DSM 44701T), isolated from a smear-ripened cheese.</title>
        <authorList>
            <consortium name="US DOE Joint Genome Institute (JGI-PGF)"/>
            <person name="Walter F."/>
            <person name="Albersmeier A."/>
            <person name="Kalinowski J."/>
            <person name="Ruckert C."/>
        </authorList>
    </citation>
    <scope>NUCLEOTIDE SEQUENCE</scope>
    <source>
        <strain evidence="10">KCTC 12711</strain>
    </source>
</reference>
<keyword evidence="10" id="KW-0255">Endonuclease</keyword>
<dbReference type="InterPro" id="IPR038333">
    <property type="entry name" value="T1MK-like_N_sf"/>
</dbReference>
<dbReference type="AlphaFoldDB" id="A0A918VK20"/>
<accession>A0A918VK20</accession>
<dbReference type="PANTHER" id="PTHR42998">
    <property type="entry name" value="TYPE I RESTRICTION ENZYME HINDVIIP M PROTEIN-RELATED"/>
    <property type="match status" value="1"/>
</dbReference>
<keyword evidence="6" id="KW-0680">Restriction system</keyword>
<dbReference type="GO" id="GO:0009007">
    <property type="term" value="F:site-specific DNA-methyltransferase (adenine-specific) activity"/>
    <property type="evidence" value="ECO:0007669"/>
    <property type="project" value="UniProtKB-EC"/>
</dbReference>
<dbReference type="InterPro" id="IPR022749">
    <property type="entry name" value="D12N6_MeTrfase_N"/>
</dbReference>
<evidence type="ECO:0000256" key="3">
    <source>
        <dbReference type="ARBA" id="ARBA00022603"/>
    </source>
</evidence>
<dbReference type="Pfam" id="PF12161">
    <property type="entry name" value="HsdM_N"/>
    <property type="match status" value="1"/>
</dbReference>
<feature type="domain" description="N6 adenine-specific DNA methyltransferase N-terminal" evidence="9">
    <location>
        <begin position="10"/>
        <end position="139"/>
    </location>
</feature>
<dbReference type="GO" id="GO:0032259">
    <property type="term" value="P:methylation"/>
    <property type="evidence" value="ECO:0007669"/>
    <property type="project" value="UniProtKB-KW"/>
</dbReference>
<gene>
    <name evidence="10" type="ORF">GCM10008090_09410</name>
</gene>
<evidence type="ECO:0000259" key="8">
    <source>
        <dbReference type="Pfam" id="PF02384"/>
    </source>
</evidence>
<evidence type="ECO:0000256" key="2">
    <source>
        <dbReference type="ARBA" id="ARBA00011900"/>
    </source>
</evidence>